<dbReference type="InterPro" id="IPR052596">
    <property type="entry name" value="AMBRA1_autophagy"/>
</dbReference>
<dbReference type="AlphaFoldDB" id="A0A835HW05"/>
<organism evidence="1 2">
    <name type="scientific">Coptis chinensis</name>
    <dbReference type="NCBI Taxonomy" id="261450"/>
    <lineage>
        <taxon>Eukaryota</taxon>
        <taxon>Viridiplantae</taxon>
        <taxon>Streptophyta</taxon>
        <taxon>Embryophyta</taxon>
        <taxon>Tracheophyta</taxon>
        <taxon>Spermatophyta</taxon>
        <taxon>Magnoliopsida</taxon>
        <taxon>Ranunculales</taxon>
        <taxon>Ranunculaceae</taxon>
        <taxon>Coptidoideae</taxon>
        <taxon>Coptis</taxon>
    </lineage>
</organism>
<dbReference type="GO" id="GO:1990756">
    <property type="term" value="F:ubiquitin-like ligase-substrate adaptor activity"/>
    <property type="evidence" value="ECO:0007669"/>
    <property type="project" value="TreeGrafter"/>
</dbReference>
<dbReference type="PANTHER" id="PTHR22874">
    <property type="entry name" value="ACTIVATING MOLECULE IN BECN1-REGULATED AUTOPHAGY PROTEIN 1"/>
    <property type="match status" value="1"/>
</dbReference>
<comment type="caution">
    <text evidence="1">The sequence shown here is derived from an EMBL/GenBank/DDBJ whole genome shotgun (WGS) entry which is preliminary data.</text>
</comment>
<dbReference type="OrthoDB" id="10648935at2759"/>
<reference evidence="1 2" key="1">
    <citation type="submission" date="2020-10" db="EMBL/GenBank/DDBJ databases">
        <title>The Coptis chinensis genome and diversification of protoberbering-type alkaloids.</title>
        <authorList>
            <person name="Wang B."/>
            <person name="Shu S."/>
            <person name="Song C."/>
            <person name="Liu Y."/>
        </authorList>
    </citation>
    <scope>NUCLEOTIDE SEQUENCE [LARGE SCALE GENOMIC DNA]</scope>
    <source>
        <strain evidence="1">HL-2020</strain>
        <tissue evidence="1">Leaf</tissue>
    </source>
</reference>
<dbReference type="GO" id="GO:0000045">
    <property type="term" value="P:autophagosome assembly"/>
    <property type="evidence" value="ECO:0007669"/>
    <property type="project" value="TreeGrafter"/>
</dbReference>
<dbReference type="EMBL" id="JADFTS010000005">
    <property type="protein sequence ID" value="KAF9605232.1"/>
    <property type="molecule type" value="Genomic_DNA"/>
</dbReference>
<evidence type="ECO:0000313" key="2">
    <source>
        <dbReference type="Proteomes" id="UP000631114"/>
    </source>
</evidence>
<evidence type="ECO:0000313" key="1">
    <source>
        <dbReference type="EMBL" id="KAF9605232.1"/>
    </source>
</evidence>
<gene>
    <name evidence="1" type="ORF">IFM89_014629</name>
</gene>
<dbReference type="GO" id="GO:0080008">
    <property type="term" value="C:Cul4-RING E3 ubiquitin ligase complex"/>
    <property type="evidence" value="ECO:0007669"/>
    <property type="project" value="TreeGrafter"/>
</dbReference>
<dbReference type="Proteomes" id="UP000631114">
    <property type="component" value="Unassembled WGS sequence"/>
</dbReference>
<keyword evidence="2" id="KW-1185">Reference proteome</keyword>
<protein>
    <submittedName>
        <fullName evidence="1">Uncharacterized protein</fullName>
    </submittedName>
</protein>
<sequence length="108" mass="11976">MRNFLRADRPIASIAFHTQGEVLAVALGHKVNDLDSPYSPMTIATSAGYLHYPPLAVYVANVHSGVRSNLEASSHAFPFLVLAYFCKRWRTGYANASAALWFKIALHR</sequence>
<name>A0A835HW05_9MAGN</name>
<proteinExistence type="predicted"/>
<dbReference type="PANTHER" id="PTHR22874:SF1">
    <property type="entry name" value="ACTIVATING MOLECULE IN BECN1-REGULATED AUTOPHAGY PROTEIN 1"/>
    <property type="match status" value="1"/>
</dbReference>
<dbReference type="GO" id="GO:0000423">
    <property type="term" value="P:mitophagy"/>
    <property type="evidence" value="ECO:0007669"/>
    <property type="project" value="TreeGrafter"/>
</dbReference>
<accession>A0A835HW05</accession>